<dbReference type="InterPro" id="IPR006642">
    <property type="entry name" value="Rad18_UBZ4"/>
</dbReference>
<evidence type="ECO:0000259" key="12">
    <source>
        <dbReference type="PROSITE" id="PS51908"/>
    </source>
</evidence>
<keyword evidence="3" id="KW-0479">Metal-binding</keyword>
<dbReference type="PANTHER" id="PTHR13779:SF7">
    <property type="entry name" value="ATPASE WRNIP1"/>
    <property type="match status" value="1"/>
</dbReference>
<dbReference type="GO" id="GO:0008047">
    <property type="term" value="F:enzyme activator activity"/>
    <property type="evidence" value="ECO:0007669"/>
    <property type="project" value="TreeGrafter"/>
</dbReference>
<dbReference type="GO" id="GO:0003677">
    <property type="term" value="F:DNA binding"/>
    <property type="evidence" value="ECO:0007669"/>
    <property type="project" value="InterPro"/>
</dbReference>
<dbReference type="CDD" id="cd00009">
    <property type="entry name" value="AAA"/>
    <property type="match status" value="1"/>
</dbReference>
<evidence type="ECO:0000256" key="1">
    <source>
        <dbReference type="ARBA" id="ARBA00008959"/>
    </source>
</evidence>
<dbReference type="InterPro" id="IPR003593">
    <property type="entry name" value="AAA+_ATPase"/>
</dbReference>
<dbReference type="GO" id="GO:0006261">
    <property type="term" value="P:DNA-templated DNA replication"/>
    <property type="evidence" value="ECO:0007669"/>
    <property type="project" value="TreeGrafter"/>
</dbReference>
<comment type="similarity">
    <text evidence="1">Belongs to the AAA ATPase family. RarA/MGS1/WRNIP1 subfamily.</text>
</comment>
<dbReference type="PANTHER" id="PTHR13779">
    <property type="entry name" value="WERNER HELICASE-INTERACTING PROTEIN 1 FAMILY MEMBER"/>
    <property type="match status" value="1"/>
</dbReference>
<reference evidence="13 15" key="2">
    <citation type="journal article" date="2013" name="Nature">
        <title>Insights into bilaterian evolution from three spiralian genomes.</title>
        <authorList>
            <person name="Simakov O."/>
            <person name="Marletaz F."/>
            <person name="Cho S.J."/>
            <person name="Edsinger-Gonzales E."/>
            <person name="Havlak P."/>
            <person name="Hellsten U."/>
            <person name="Kuo D.H."/>
            <person name="Larsson T."/>
            <person name="Lv J."/>
            <person name="Arendt D."/>
            <person name="Savage R."/>
            <person name="Osoegawa K."/>
            <person name="de Jong P."/>
            <person name="Grimwood J."/>
            <person name="Chapman J.A."/>
            <person name="Shapiro H."/>
            <person name="Aerts A."/>
            <person name="Otillar R.P."/>
            <person name="Terry A.Y."/>
            <person name="Boore J.L."/>
            <person name="Grigoriev I.V."/>
            <person name="Lindberg D.R."/>
            <person name="Seaver E.C."/>
            <person name="Weisblat D.A."/>
            <person name="Putnam N.H."/>
            <person name="Rokhsar D.S."/>
        </authorList>
    </citation>
    <scope>NUCLEOTIDE SEQUENCE</scope>
    <source>
        <strain evidence="13 15">I ESC-2004</strain>
    </source>
</reference>
<evidence type="ECO:0000256" key="9">
    <source>
        <dbReference type="ARBA" id="ARBA00023204"/>
    </source>
</evidence>
<dbReference type="EnsemblMetazoa" id="CapteT227011">
    <property type="protein sequence ID" value="CapteP227011"/>
    <property type="gene ID" value="CapteG227011"/>
</dbReference>
<keyword evidence="6 10" id="KW-0863">Zinc-finger</keyword>
<dbReference type="EMBL" id="KB294358">
    <property type="protein sequence ID" value="ELU14678.1"/>
    <property type="molecule type" value="Genomic_DNA"/>
</dbReference>
<dbReference type="AlphaFoldDB" id="R7V762"/>
<dbReference type="Gene3D" id="1.10.3710.10">
    <property type="entry name" value="DNA polymerase III clamp loader subunits, C-terminal domain"/>
    <property type="match status" value="1"/>
</dbReference>
<dbReference type="OrthoDB" id="10265467at2759"/>
<evidence type="ECO:0000313" key="14">
    <source>
        <dbReference type="EnsemblMetazoa" id="CapteP227011"/>
    </source>
</evidence>
<dbReference type="InterPro" id="IPR032423">
    <property type="entry name" value="AAA_assoc_2"/>
</dbReference>
<dbReference type="OMA" id="RIILSQC"/>
<dbReference type="FunFam" id="3.40.50.300:FF:000137">
    <property type="entry name" value="Replication-associated recombination protein A"/>
    <property type="match status" value="1"/>
</dbReference>
<dbReference type="SUPFAM" id="SSF48019">
    <property type="entry name" value="post-AAA+ oligomerization domain-like"/>
    <property type="match status" value="1"/>
</dbReference>
<organism evidence="13">
    <name type="scientific">Capitella teleta</name>
    <name type="common">Polychaete worm</name>
    <dbReference type="NCBI Taxonomy" id="283909"/>
    <lineage>
        <taxon>Eukaryota</taxon>
        <taxon>Metazoa</taxon>
        <taxon>Spiralia</taxon>
        <taxon>Lophotrochozoa</taxon>
        <taxon>Annelida</taxon>
        <taxon>Polychaeta</taxon>
        <taxon>Sedentaria</taxon>
        <taxon>Scolecida</taxon>
        <taxon>Capitellidae</taxon>
        <taxon>Capitella</taxon>
    </lineage>
</organism>
<proteinExistence type="inferred from homology"/>
<gene>
    <name evidence="13" type="ORF">CAPTEDRAFT_227011</name>
</gene>
<dbReference type="Gene3D" id="3.40.50.300">
    <property type="entry name" value="P-loop containing nucleotide triphosphate hydrolases"/>
    <property type="match status" value="1"/>
</dbReference>
<keyword evidence="8" id="KW-0067">ATP-binding</keyword>
<keyword evidence="7" id="KW-0862">Zinc</keyword>
<dbReference type="FunFam" id="1.20.272.10:FF:000001">
    <property type="entry name" value="Putative AAA family ATPase"/>
    <property type="match status" value="1"/>
</dbReference>
<dbReference type="InterPro" id="IPR008921">
    <property type="entry name" value="DNA_pol3_clamp-load_cplx_C"/>
</dbReference>
<feature type="domain" description="UBZ4-type" evidence="12">
    <location>
        <begin position="7"/>
        <end position="34"/>
    </location>
</feature>
<dbReference type="Pfam" id="PF12002">
    <property type="entry name" value="MgsA_C"/>
    <property type="match status" value="1"/>
</dbReference>
<evidence type="ECO:0000256" key="5">
    <source>
        <dbReference type="ARBA" id="ARBA00022763"/>
    </source>
</evidence>
<dbReference type="GO" id="GO:0000731">
    <property type="term" value="P:DNA synthesis involved in DNA repair"/>
    <property type="evidence" value="ECO:0007669"/>
    <property type="project" value="TreeGrafter"/>
</dbReference>
<evidence type="ECO:0000313" key="13">
    <source>
        <dbReference type="EMBL" id="ELU14678.1"/>
    </source>
</evidence>
<evidence type="ECO:0000256" key="4">
    <source>
        <dbReference type="ARBA" id="ARBA00022741"/>
    </source>
</evidence>
<evidence type="ECO:0000313" key="15">
    <source>
        <dbReference type="Proteomes" id="UP000014760"/>
    </source>
</evidence>
<keyword evidence="4" id="KW-0547">Nucleotide-binding</keyword>
<evidence type="ECO:0000256" key="11">
    <source>
        <dbReference type="SAM" id="MobiDB-lite"/>
    </source>
</evidence>
<dbReference type="Pfam" id="PF00004">
    <property type="entry name" value="AAA"/>
    <property type="match status" value="1"/>
</dbReference>
<reference evidence="14" key="3">
    <citation type="submission" date="2015-06" db="UniProtKB">
        <authorList>
            <consortium name="EnsemblMetazoa"/>
        </authorList>
    </citation>
    <scope>IDENTIFICATION</scope>
</reference>
<dbReference type="GO" id="GO:0008270">
    <property type="term" value="F:zinc ion binding"/>
    <property type="evidence" value="ECO:0007669"/>
    <property type="project" value="UniProtKB-KW"/>
</dbReference>
<dbReference type="InterPro" id="IPR027417">
    <property type="entry name" value="P-loop_NTPase"/>
</dbReference>
<dbReference type="Gene3D" id="1.20.272.10">
    <property type="match status" value="1"/>
</dbReference>
<dbReference type="CDD" id="cd18139">
    <property type="entry name" value="HLD_clamp_RarA"/>
    <property type="match status" value="1"/>
</dbReference>
<feature type="region of interest" description="Disordered" evidence="11">
    <location>
        <begin position="35"/>
        <end position="54"/>
    </location>
</feature>
<evidence type="ECO:0000256" key="3">
    <source>
        <dbReference type="ARBA" id="ARBA00022723"/>
    </source>
</evidence>
<dbReference type="HOGENOM" id="CLU_017985_1_1_1"/>
<sequence length="494" mass="55174">MAESHKSVECPVCNEYFLKSAIDRHVNECLNVHEDDPDIVEPSPSKKRKISNDENQNFENILNEKPVKAQSSTFKVKPGIPIAEQLRPTCFSEYSGQEKVLGENQALRKLLEKQQIPSMILWGPPGCGKTTLARIIAGKCQKSQMMRFSQLSATTAGVADVKEVVKIAKKELRMLKRRTILFIDEIHRFNKLQQDALLPHIEDGTFVLIGATTENPSFRVNNAVLSRCKLIVLEALSAQNILEIIRRCLVKLDIRVVDSSDTDHQGRLSIEGEAVSLLSKCSEGDARRSLNTLQTAIEVSNQESKRLITVDDIRASLQRSHLRYDRAGDEHYDCASALQKSIRGSSDSGAIYWLARMFEGGEDPLFIARRLLVCASEDIGLADPNALGIAVATFQACQFLGFPECKFNLSHCATYLARAPKSAECTVAYQRAKQSILKHEGPLPGVPLHLRNAPTQMMKDLGYGKGYKYNYAYSEPVEQEYLPEGMENLDLFAK</sequence>
<evidence type="ECO:0000256" key="8">
    <source>
        <dbReference type="ARBA" id="ARBA00022840"/>
    </source>
</evidence>
<dbReference type="SUPFAM" id="SSF52540">
    <property type="entry name" value="P-loop containing nucleoside triphosphate hydrolases"/>
    <property type="match status" value="1"/>
</dbReference>
<keyword evidence="2" id="KW-0235">DNA replication</keyword>
<evidence type="ECO:0000256" key="2">
    <source>
        <dbReference type="ARBA" id="ARBA00022705"/>
    </source>
</evidence>
<evidence type="ECO:0000256" key="10">
    <source>
        <dbReference type="PROSITE-ProRule" id="PRU01256"/>
    </source>
</evidence>
<protein>
    <recommendedName>
        <fullName evidence="12">UBZ4-type domain-containing protein</fullName>
    </recommendedName>
</protein>
<dbReference type="GO" id="GO:0017116">
    <property type="term" value="F:single-stranded DNA helicase activity"/>
    <property type="evidence" value="ECO:0007669"/>
    <property type="project" value="TreeGrafter"/>
</dbReference>
<dbReference type="InterPro" id="IPR003959">
    <property type="entry name" value="ATPase_AAA_core"/>
</dbReference>
<keyword evidence="9 10" id="KW-0234">DNA repair</keyword>
<dbReference type="Gene3D" id="3.30.160.60">
    <property type="entry name" value="Classic Zinc Finger"/>
    <property type="match status" value="1"/>
</dbReference>
<dbReference type="GO" id="GO:0016887">
    <property type="term" value="F:ATP hydrolysis activity"/>
    <property type="evidence" value="ECO:0007669"/>
    <property type="project" value="InterPro"/>
</dbReference>
<keyword evidence="5 10" id="KW-0227">DNA damage</keyword>
<dbReference type="InterPro" id="IPR051314">
    <property type="entry name" value="AAA_ATPase_RarA/MGS1/WRNIP1"/>
</dbReference>
<dbReference type="InterPro" id="IPR021886">
    <property type="entry name" value="MgsA_C"/>
</dbReference>
<dbReference type="SMART" id="SM00382">
    <property type="entry name" value="AAA"/>
    <property type="match status" value="1"/>
</dbReference>
<dbReference type="EMBL" id="AMQN01018439">
    <property type="status" value="NOT_ANNOTATED_CDS"/>
    <property type="molecule type" value="Genomic_DNA"/>
</dbReference>
<dbReference type="Proteomes" id="UP000014760">
    <property type="component" value="Unassembled WGS sequence"/>
</dbReference>
<dbReference type="PROSITE" id="PS51908">
    <property type="entry name" value="ZF_UBZ4"/>
    <property type="match status" value="1"/>
</dbReference>
<name>R7V762_CAPTE</name>
<evidence type="ECO:0000256" key="6">
    <source>
        <dbReference type="ARBA" id="ARBA00022771"/>
    </source>
</evidence>
<dbReference type="SMART" id="SM00734">
    <property type="entry name" value="ZnF_Rad18"/>
    <property type="match status" value="1"/>
</dbReference>
<accession>R7V762</accession>
<dbReference type="GO" id="GO:0005524">
    <property type="term" value="F:ATP binding"/>
    <property type="evidence" value="ECO:0007669"/>
    <property type="project" value="UniProtKB-KW"/>
</dbReference>
<evidence type="ECO:0000256" key="7">
    <source>
        <dbReference type="ARBA" id="ARBA00022833"/>
    </source>
</evidence>
<dbReference type="GO" id="GO:0005634">
    <property type="term" value="C:nucleus"/>
    <property type="evidence" value="ECO:0007669"/>
    <property type="project" value="TreeGrafter"/>
</dbReference>
<reference evidence="15" key="1">
    <citation type="submission" date="2012-12" db="EMBL/GenBank/DDBJ databases">
        <authorList>
            <person name="Hellsten U."/>
            <person name="Grimwood J."/>
            <person name="Chapman J.A."/>
            <person name="Shapiro H."/>
            <person name="Aerts A."/>
            <person name="Otillar R.P."/>
            <person name="Terry A.Y."/>
            <person name="Boore J.L."/>
            <person name="Simakov O."/>
            <person name="Marletaz F."/>
            <person name="Cho S.-J."/>
            <person name="Edsinger-Gonzales E."/>
            <person name="Havlak P."/>
            <person name="Kuo D.-H."/>
            <person name="Larsson T."/>
            <person name="Lv J."/>
            <person name="Arendt D."/>
            <person name="Savage R."/>
            <person name="Osoegawa K."/>
            <person name="de Jong P."/>
            <person name="Lindberg D.R."/>
            <person name="Seaver E.C."/>
            <person name="Weisblat D.A."/>
            <person name="Putnam N.H."/>
            <person name="Grigoriev I.V."/>
            <person name="Rokhsar D.S."/>
        </authorList>
    </citation>
    <scope>NUCLEOTIDE SEQUENCE</scope>
    <source>
        <strain evidence="15">I ESC-2004</strain>
    </source>
</reference>
<dbReference type="Gene3D" id="1.10.8.60">
    <property type="match status" value="1"/>
</dbReference>
<dbReference type="Pfam" id="PF16193">
    <property type="entry name" value="AAA_assoc_2"/>
    <property type="match status" value="1"/>
</dbReference>
<keyword evidence="15" id="KW-1185">Reference proteome</keyword>
<dbReference type="STRING" id="283909.R7V762"/>